<evidence type="ECO:0000313" key="10">
    <source>
        <dbReference type="EMBL" id="AEF36962.1"/>
    </source>
</evidence>
<gene>
    <name evidence="10" type="primary">pknF_3</name>
    <name evidence="10" type="ordered locus">JDM601_2962</name>
</gene>
<evidence type="ECO:0000256" key="6">
    <source>
        <dbReference type="ARBA" id="ARBA00022840"/>
    </source>
</evidence>
<dbReference type="KEGG" id="mjd:JDM601_2962"/>
<comment type="catalytic activity">
    <reaction evidence="7">
        <text>L-threonyl-[protein] + ATP = O-phospho-L-threonyl-[protein] + ADP + H(+)</text>
        <dbReference type="Rhea" id="RHEA:46608"/>
        <dbReference type="Rhea" id="RHEA-COMP:11060"/>
        <dbReference type="Rhea" id="RHEA-COMP:11605"/>
        <dbReference type="ChEBI" id="CHEBI:15378"/>
        <dbReference type="ChEBI" id="CHEBI:30013"/>
        <dbReference type="ChEBI" id="CHEBI:30616"/>
        <dbReference type="ChEBI" id="CHEBI:61977"/>
        <dbReference type="ChEBI" id="CHEBI:456216"/>
        <dbReference type="EC" id="2.7.11.1"/>
    </reaction>
</comment>
<evidence type="ECO:0000256" key="1">
    <source>
        <dbReference type="ARBA" id="ARBA00012513"/>
    </source>
</evidence>
<evidence type="ECO:0000256" key="4">
    <source>
        <dbReference type="ARBA" id="ARBA00022741"/>
    </source>
</evidence>
<dbReference type="Gene3D" id="3.30.200.20">
    <property type="entry name" value="Phosphorylase Kinase, domain 1"/>
    <property type="match status" value="1"/>
</dbReference>
<dbReference type="PROSITE" id="PS00108">
    <property type="entry name" value="PROTEIN_KINASE_ST"/>
    <property type="match status" value="1"/>
</dbReference>
<organism evidence="10 11">
    <name type="scientific">Mycolicibacter sinensis (strain JDM601)</name>
    <name type="common">Mycobacterium sinense</name>
    <dbReference type="NCBI Taxonomy" id="875328"/>
    <lineage>
        <taxon>Bacteria</taxon>
        <taxon>Bacillati</taxon>
        <taxon>Actinomycetota</taxon>
        <taxon>Actinomycetes</taxon>
        <taxon>Mycobacteriales</taxon>
        <taxon>Mycobacteriaceae</taxon>
        <taxon>Mycolicibacter</taxon>
    </lineage>
</organism>
<keyword evidence="3" id="KW-0808">Transferase</keyword>
<sequence length="557" mass="59691">MLDAFFADWPLCRTRPFTRDRYHRGMALAAGSIFAEYTILKLLGAGGMGKVYLAQHPRLPRRDALKVLRRSLSADDEYEERFRREAEAAAVLDHPNIVRVHDRGEYRGRLWIAMEYVDGESLAELITRRFPAGMPPEAVVPIVATIADALDYAHRQGVVHRDVKPSNILVTESEAGELTAVLADFGIARQLSGPTGLTASNLAIGTIAYAAPEQLMGAEALQYADQYALAATTFQMLTGTPPFQHDNPVTVISHHLNTPPPPLSAQRPELEELDDVLAAALAKDPAERFRNCSDFVAALAERLGDPDAADAPDAASTVVRGVPRAVPDPAPRSRLATLARPALVVPLALVLVGSVATVVPRMLADEQVETAAAGGEPAAAVVPPVKAPAFDGTYRVDANRAGEKYNGVPNPHPPNVSTWWAIRTSCDEKACTASARMLDQKDHRKAATLPDGGTHMVLEYANETWRSEPQQLEGPCMAPDGRLGTHTTTQVLTLSPTIPGVLHGAMVATVDTNECSQRGAQIWVPVVASRFGDAPAEVVGAVDPVEPAKPAKPAKPA</sequence>
<dbReference type="InterPro" id="IPR011009">
    <property type="entry name" value="Kinase-like_dom_sf"/>
</dbReference>
<reference evidence="10 11" key="1">
    <citation type="journal article" date="2011" name="J. Bacteriol.">
        <title>Complete genome sequence of a novel clinical isolate, the nontuberculous Mycobacterium strain JDM601.</title>
        <authorList>
            <person name="Zhang Z.Y."/>
            <person name="Sun Z.Q."/>
            <person name="Wang Z.L."/>
            <person name="Wen Z.L."/>
            <person name="Sun Q.W."/>
            <person name="Zhu Z.Q."/>
            <person name="Song Y.Z."/>
            <person name="Zhao J.W."/>
            <person name="Wang H.H."/>
            <person name="Zhang S.L."/>
            <person name="Guo X.K."/>
        </authorList>
    </citation>
    <scope>NUCLEOTIDE SEQUENCE [LARGE SCALE GENOMIC DNA]</scope>
    <source>
        <strain evidence="10 11">JDM601</strain>
    </source>
</reference>
<evidence type="ECO:0000256" key="7">
    <source>
        <dbReference type="ARBA" id="ARBA00047899"/>
    </source>
</evidence>
<dbReference type="CDD" id="cd14014">
    <property type="entry name" value="STKc_PknB_like"/>
    <property type="match status" value="1"/>
</dbReference>
<dbReference type="GO" id="GO:0080090">
    <property type="term" value="P:regulation of primary metabolic process"/>
    <property type="evidence" value="ECO:0007669"/>
    <property type="project" value="UniProtKB-ARBA"/>
</dbReference>
<evidence type="ECO:0000313" key="11">
    <source>
        <dbReference type="Proteomes" id="UP000009224"/>
    </source>
</evidence>
<evidence type="ECO:0000256" key="3">
    <source>
        <dbReference type="ARBA" id="ARBA00022679"/>
    </source>
</evidence>
<dbReference type="HOGENOM" id="CLU_000288_63_44_11"/>
<dbReference type="eggNOG" id="COG0515">
    <property type="taxonomic scope" value="Bacteria"/>
</dbReference>
<accession>F5Z174</accession>
<dbReference type="InterPro" id="IPR000719">
    <property type="entry name" value="Prot_kinase_dom"/>
</dbReference>
<keyword evidence="5 10" id="KW-0418">Kinase</keyword>
<evidence type="ECO:0000256" key="5">
    <source>
        <dbReference type="ARBA" id="ARBA00022777"/>
    </source>
</evidence>
<dbReference type="PROSITE" id="PS50011">
    <property type="entry name" value="PROTEIN_KINASE_DOM"/>
    <property type="match status" value="1"/>
</dbReference>
<keyword evidence="4" id="KW-0547">Nucleotide-binding</keyword>
<dbReference type="FunFam" id="3.30.200.20:FF:000035">
    <property type="entry name" value="Serine/threonine protein kinase Stk1"/>
    <property type="match status" value="1"/>
</dbReference>
<feature type="domain" description="Protein kinase" evidence="9">
    <location>
        <begin position="37"/>
        <end position="303"/>
    </location>
</feature>
<keyword evidence="2" id="KW-0723">Serine/threonine-protein kinase</keyword>
<dbReference type="GO" id="GO:0005524">
    <property type="term" value="F:ATP binding"/>
    <property type="evidence" value="ECO:0007669"/>
    <property type="project" value="UniProtKB-KW"/>
</dbReference>
<evidence type="ECO:0000256" key="2">
    <source>
        <dbReference type="ARBA" id="ARBA00022527"/>
    </source>
</evidence>
<dbReference type="EMBL" id="CP002329">
    <property type="protein sequence ID" value="AEF36962.1"/>
    <property type="molecule type" value="Genomic_DNA"/>
</dbReference>
<dbReference type="SUPFAM" id="SSF56112">
    <property type="entry name" value="Protein kinase-like (PK-like)"/>
    <property type="match status" value="1"/>
</dbReference>
<dbReference type="PANTHER" id="PTHR43289:SF6">
    <property type="entry name" value="SERINE_THREONINE-PROTEIN KINASE NEKL-3"/>
    <property type="match status" value="1"/>
</dbReference>
<dbReference type="InterPro" id="IPR008271">
    <property type="entry name" value="Ser/Thr_kinase_AS"/>
</dbReference>
<dbReference type="SMART" id="SM00220">
    <property type="entry name" value="S_TKc"/>
    <property type="match status" value="1"/>
</dbReference>
<name>F5Z174_MYCSD</name>
<dbReference type="EC" id="2.7.11.1" evidence="1"/>
<keyword evidence="6" id="KW-0067">ATP-binding</keyword>
<evidence type="ECO:0000256" key="8">
    <source>
        <dbReference type="ARBA" id="ARBA00048679"/>
    </source>
</evidence>
<dbReference type="AlphaFoldDB" id="F5Z174"/>
<dbReference type="Proteomes" id="UP000009224">
    <property type="component" value="Chromosome"/>
</dbReference>
<dbReference type="STRING" id="875328.JDM601_2962"/>
<protein>
    <recommendedName>
        <fullName evidence="1">non-specific serine/threonine protein kinase</fullName>
        <ecNumber evidence="1">2.7.11.1</ecNumber>
    </recommendedName>
</protein>
<keyword evidence="11" id="KW-1185">Reference proteome</keyword>
<dbReference type="PANTHER" id="PTHR43289">
    <property type="entry name" value="MITOGEN-ACTIVATED PROTEIN KINASE KINASE KINASE 20-RELATED"/>
    <property type="match status" value="1"/>
</dbReference>
<evidence type="ECO:0000259" key="9">
    <source>
        <dbReference type="PROSITE" id="PS50011"/>
    </source>
</evidence>
<dbReference type="GO" id="GO:0004674">
    <property type="term" value="F:protein serine/threonine kinase activity"/>
    <property type="evidence" value="ECO:0007669"/>
    <property type="project" value="UniProtKB-KW"/>
</dbReference>
<proteinExistence type="predicted"/>
<comment type="catalytic activity">
    <reaction evidence="8">
        <text>L-seryl-[protein] + ATP = O-phospho-L-seryl-[protein] + ADP + H(+)</text>
        <dbReference type="Rhea" id="RHEA:17989"/>
        <dbReference type="Rhea" id="RHEA-COMP:9863"/>
        <dbReference type="Rhea" id="RHEA-COMP:11604"/>
        <dbReference type="ChEBI" id="CHEBI:15378"/>
        <dbReference type="ChEBI" id="CHEBI:29999"/>
        <dbReference type="ChEBI" id="CHEBI:30616"/>
        <dbReference type="ChEBI" id="CHEBI:83421"/>
        <dbReference type="ChEBI" id="CHEBI:456216"/>
        <dbReference type="EC" id="2.7.11.1"/>
    </reaction>
</comment>
<dbReference type="Gene3D" id="1.10.510.10">
    <property type="entry name" value="Transferase(Phosphotransferase) domain 1"/>
    <property type="match status" value="1"/>
</dbReference>
<dbReference type="Pfam" id="PF00069">
    <property type="entry name" value="Pkinase"/>
    <property type="match status" value="1"/>
</dbReference>